<accession>A0A5K3FHK2</accession>
<organism evidence="1">
    <name type="scientific">Mesocestoides corti</name>
    <name type="common">Flatworm</name>
    <dbReference type="NCBI Taxonomy" id="53468"/>
    <lineage>
        <taxon>Eukaryota</taxon>
        <taxon>Metazoa</taxon>
        <taxon>Spiralia</taxon>
        <taxon>Lophotrochozoa</taxon>
        <taxon>Platyhelminthes</taxon>
        <taxon>Cestoda</taxon>
        <taxon>Eucestoda</taxon>
        <taxon>Cyclophyllidea</taxon>
        <taxon>Mesocestoididae</taxon>
        <taxon>Mesocestoides</taxon>
    </lineage>
</organism>
<name>A0A5K3FHK2_MESCO</name>
<dbReference type="AlphaFoldDB" id="A0A5K3FHK2"/>
<reference evidence="1" key="1">
    <citation type="submission" date="2019-11" db="UniProtKB">
        <authorList>
            <consortium name="WormBaseParasite"/>
        </authorList>
    </citation>
    <scope>IDENTIFICATION</scope>
</reference>
<dbReference type="WBParaSite" id="MCU_007441-RA">
    <property type="protein sequence ID" value="MCU_007441-RA"/>
    <property type="gene ID" value="MCU_007441"/>
</dbReference>
<protein>
    <submittedName>
        <fullName evidence="1">Uncharacterized protein</fullName>
    </submittedName>
</protein>
<proteinExistence type="predicted"/>
<sequence length="65" mass="7252">MPPRSSPNLILQGGSRQILHNLKYRGACANRRHNLTRQSGCKQFQPIGCFMVMSELNILNGNRGA</sequence>
<evidence type="ECO:0000313" key="1">
    <source>
        <dbReference type="WBParaSite" id="MCU_007441-RA"/>
    </source>
</evidence>